<evidence type="ECO:0000259" key="10">
    <source>
        <dbReference type="Pfam" id="PF02501"/>
    </source>
</evidence>
<evidence type="ECO:0000256" key="1">
    <source>
        <dbReference type="ARBA" id="ARBA00004377"/>
    </source>
</evidence>
<dbReference type="Gene3D" id="3.30.1300.30">
    <property type="entry name" value="GSPII I/J protein-like"/>
    <property type="match status" value="1"/>
</dbReference>
<dbReference type="KEGG" id="pyt:PKF023_03710"/>
<dbReference type="InterPro" id="IPR045584">
    <property type="entry name" value="Pilin-like"/>
</dbReference>
<keyword evidence="5 9" id="KW-0997">Cell inner membrane</keyword>
<evidence type="ECO:0000256" key="5">
    <source>
        <dbReference type="ARBA" id="ARBA00022519"/>
    </source>
</evidence>
<dbReference type="RefSeq" id="WP_281742952.1">
    <property type="nucleotide sequence ID" value="NZ_AP026973.1"/>
</dbReference>
<accession>A0A9C7C9Q6</accession>
<dbReference type="PANTHER" id="PTHR38779">
    <property type="entry name" value="TYPE II SECRETION SYSTEM PROTEIN I-RELATED"/>
    <property type="match status" value="1"/>
</dbReference>
<evidence type="ECO:0000256" key="8">
    <source>
        <dbReference type="ARBA" id="ARBA00023136"/>
    </source>
</evidence>
<feature type="transmembrane region" description="Helical" evidence="9">
    <location>
        <begin position="12"/>
        <end position="34"/>
    </location>
</feature>
<comment type="similarity">
    <text evidence="2 9">Belongs to the GSP I family.</text>
</comment>
<evidence type="ECO:0000256" key="4">
    <source>
        <dbReference type="ARBA" id="ARBA00022481"/>
    </source>
</evidence>
<dbReference type="GO" id="GO:0005886">
    <property type="term" value="C:plasma membrane"/>
    <property type="evidence" value="ECO:0007669"/>
    <property type="project" value="UniProtKB-SubCell"/>
</dbReference>
<reference evidence="11" key="1">
    <citation type="submission" date="2022-11" db="EMBL/GenBank/DDBJ databases">
        <title>Complete Genome Sequences of three Polynucleobacter sp. Subcluster PnecC Strains KF022, KF023, and KF032 Isolated from a Shallow Eutrophic Lake in Japan.</title>
        <authorList>
            <person name="Ogata Y."/>
            <person name="Watanabe K."/>
            <person name="Takemine S."/>
            <person name="Shindo C."/>
            <person name="Kurokawa R."/>
            <person name="Suda W."/>
        </authorList>
    </citation>
    <scope>NUCLEOTIDE SEQUENCE</scope>
    <source>
        <strain evidence="11">KF023</strain>
    </source>
</reference>
<keyword evidence="7 9" id="KW-1133">Transmembrane helix</keyword>
<dbReference type="Pfam" id="PF07963">
    <property type="entry name" value="N_methyl"/>
    <property type="match status" value="1"/>
</dbReference>
<name>A0A9C7C9Q6_9BURK</name>
<keyword evidence="4 9" id="KW-0488">Methylation</keyword>
<dbReference type="Proteomes" id="UP001211097">
    <property type="component" value="Chromosome"/>
</dbReference>
<dbReference type="GO" id="GO:0015628">
    <property type="term" value="P:protein secretion by the type II secretion system"/>
    <property type="evidence" value="ECO:0007669"/>
    <property type="project" value="UniProtKB-UniRule"/>
</dbReference>
<dbReference type="InterPro" id="IPR003413">
    <property type="entry name" value="T2SS_GspI_C"/>
</dbReference>
<keyword evidence="6 9" id="KW-0812">Transmembrane</keyword>
<evidence type="ECO:0000313" key="11">
    <source>
        <dbReference type="EMBL" id="BDT76568.1"/>
    </source>
</evidence>
<dbReference type="SUPFAM" id="SSF54523">
    <property type="entry name" value="Pili subunits"/>
    <property type="match status" value="1"/>
</dbReference>
<keyword evidence="3" id="KW-1003">Cell membrane</keyword>
<dbReference type="Pfam" id="PF02501">
    <property type="entry name" value="T2SSI"/>
    <property type="match status" value="1"/>
</dbReference>
<dbReference type="PANTHER" id="PTHR38779:SF2">
    <property type="entry name" value="TYPE II SECRETION SYSTEM PROTEIN I-RELATED"/>
    <property type="match status" value="1"/>
</dbReference>
<evidence type="ECO:0000256" key="9">
    <source>
        <dbReference type="RuleBase" id="RU368030"/>
    </source>
</evidence>
<keyword evidence="8 9" id="KW-0472">Membrane</keyword>
<dbReference type="NCBIfam" id="TIGR01707">
    <property type="entry name" value="gspI"/>
    <property type="match status" value="1"/>
</dbReference>
<evidence type="ECO:0000256" key="2">
    <source>
        <dbReference type="ARBA" id="ARBA00008358"/>
    </source>
</evidence>
<comment type="function">
    <text evidence="9">Component of the type II secretion system required for the energy-dependent secretion of extracellular factors such as proteases and toxins from the periplasm.</text>
</comment>
<comment type="subunit">
    <text evidence="9">Type II secretion is composed of four main components: the outer membrane complex, the inner membrane complex, the cytoplasmic secretion ATPase and the periplasm-spanning pseudopilus.</text>
</comment>
<dbReference type="EMBL" id="AP026973">
    <property type="protein sequence ID" value="BDT76568.1"/>
    <property type="molecule type" value="Genomic_DNA"/>
</dbReference>
<dbReference type="AlphaFoldDB" id="A0A9C7C9Q6"/>
<evidence type="ECO:0000256" key="7">
    <source>
        <dbReference type="ARBA" id="ARBA00022989"/>
    </source>
</evidence>
<protein>
    <recommendedName>
        <fullName evidence="9">Type II secretion system protein I</fullName>
        <shortName evidence="9">T2SS minor pseudopilin I</shortName>
    </recommendedName>
</protein>
<comment type="PTM">
    <text evidence="9">Cleaved by prepilin peptidase.</text>
</comment>
<organism evidence="11">
    <name type="scientific">Polynucleobacter yangtzensis</name>
    <dbReference type="NCBI Taxonomy" id="1743159"/>
    <lineage>
        <taxon>Bacteria</taxon>
        <taxon>Pseudomonadati</taxon>
        <taxon>Pseudomonadota</taxon>
        <taxon>Betaproteobacteria</taxon>
        <taxon>Burkholderiales</taxon>
        <taxon>Burkholderiaceae</taxon>
        <taxon>Polynucleobacter</taxon>
    </lineage>
</organism>
<dbReference type="InterPro" id="IPR012902">
    <property type="entry name" value="N_methyl_site"/>
</dbReference>
<feature type="domain" description="Type II secretion system protein GspI C-terminal" evidence="10">
    <location>
        <begin position="48"/>
        <end position="111"/>
    </location>
</feature>
<evidence type="ECO:0000256" key="6">
    <source>
        <dbReference type="ARBA" id="ARBA00022692"/>
    </source>
</evidence>
<dbReference type="NCBIfam" id="TIGR02532">
    <property type="entry name" value="IV_pilin_GFxxxE"/>
    <property type="match status" value="1"/>
</dbReference>
<sequence length="560" mass="60398">MKVFFHKPRLQNGFALIEVLVGLAVLSIAMLAGLRAIANGADTQLAVSQRTMALWSADNTLINLRTSRAWPELGTTTFSCPQASYVFVCQRKVLSTPNPAFRRVEVTVYLSSSNPNGNLSVTWNDVGESGTLYSAGTMTASSDGFTMNSKWRESSSSAYAYDRMYLSGTTSSASGAVSYEDVNGSSSTQYASSMGIDNNTYCRAQTIPTASTRCYSRSKSAAGAKRFSWRYGVYDAQGNRFDLPSPGFNLRGPDGSWGSANRWGIWSGSSVWANGSTVTQVSGQNIGKTYTYFTYPGRLERSSSDGRSSVLVAPSSTPLTLTCSSNCPTAASIAAWDVNNSSSSPYLSASQVYTYQDGVLKDAANGVVTTTKSSRNRDGVWISLSSGGNNYWYNSGPNNWQRFTGLKDAGQFIAFSEPIAFTYRDANSSSADTLYFDGFGSNLSIPNKVYLRSDGSEVDQTISNWNQNICNSGSLCQWVPNYLIEDKAITLNGGVYYVQWLQSELSPAYVGSTVPSTVVLGDISRLPAGEPESNVRGIIGTMPSLPSTTPVKVKDGVYQQ</sequence>
<dbReference type="GO" id="GO:0015627">
    <property type="term" value="C:type II protein secretion system complex"/>
    <property type="evidence" value="ECO:0007669"/>
    <property type="project" value="UniProtKB-UniRule"/>
</dbReference>
<proteinExistence type="inferred from homology"/>
<gene>
    <name evidence="11" type="ORF">PKF023_03710</name>
</gene>
<dbReference type="InterPro" id="IPR010052">
    <property type="entry name" value="T2SS_protein-GspI"/>
</dbReference>
<evidence type="ECO:0000256" key="3">
    <source>
        <dbReference type="ARBA" id="ARBA00022475"/>
    </source>
</evidence>
<comment type="subcellular location">
    <subcellularLocation>
        <location evidence="1 9">Cell inner membrane</location>
        <topology evidence="1 9">Single-pass membrane protein</topology>
    </subcellularLocation>
</comment>